<accession>A0ABV1FQM0</accession>
<comment type="caution">
    <text evidence="1">The sequence shown here is derived from an EMBL/GenBank/DDBJ whole genome shotgun (WGS) entry which is preliminary data.</text>
</comment>
<dbReference type="EMBL" id="JBBNFP010000019">
    <property type="protein sequence ID" value="MEQ2486697.1"/>
    <property type="molecule type" value="Genomic_DNA"/>
</dbReference>
<proteinExistence type="predicted"/>
<dbReference type="RefSeq" id="WP_215759745.1">
    <property type="nucleotide sequence ID" value="NZ_JAHKBE010000019.1"/>
</dbReference>
<gene>
    <name evidence="1" type="ORF">AAAT34_06475</name>
</gene>
<reference evidence="1 2" key="1">
    <citation type="submission" date="2024-04" db="EMBL/GenBank/DDBJ databases">
        <title>Human intestinal bacterial collection.</title>
        <authorList>
            <person name="Pauvert C."/>
            <person name="Hitch T.C.A."/>
            <person name="Clavel T."/>
        </authorList>
    </citation>
    <scope>NUCLEOTIDE SEQUENCE [LARGE SCALE GENOMIC DNA]</scope>
    <source>
        <strain evidence="1 2">CLA-AA-H145</strain>
    </source>
</reference>
<name>A0ABV1FQM0_9BACT</name>
<evidence type="ECO:0000313" key="1">
    <source>
        <dbReference type="EMBL" id="MEQ2486697.1"/>
    </source>
</evidence>
<organism evidence="1 2">
    <name type="scientific">Hallella faecis</name>
    <dbReference type="NCBI Taxonomy" id="2841596"/>
    <lineage>
        <taxon>Bacteria</taxon>
        <taxon>Pseudomonadati</taxon>
        <taxon>Bacteroidota</taxon>
        <taxon>Bacteroidia</taxon>
        <taxon>Bacteroidales</taxon>
        <taxon>Prevotellaceae</taxon>
        <taxon>Hallella</taxon>
    </lineage>
</organism>
<evidence type="ECO:0000313" key="2">
    <source>
        <dbReference type="Proteomes" id="UP001487296"/>
    </source>
</evidence>
<protein>
    <submittedName>
        <fullName evidence="1">Uncharacterized protein</fullName>
    </submittedName>
</protein>
<keyword evidence="2" id="KW-1185">Reference proteome</keyword>
<feature type="non-terminal residue" evidence="1">
    <location>
        <position position="1"/>
    </location>
</feature>
<dbReference type="Proteomes" id="UP001487296">
    <property type="component" value="Unassembled WGS sequence"/>
</dbReference>
<sequence length="79" mass="9562">RISLCRTTQRNPNDRFGLNVVFSDMHEETFPGMQRQNYNVFYRRFNAIILPFSRNKNSSKKYSFSYLGWQNPLFFNINK</sequence>